<evidence type="ECO:0000313" key="3">
    <source>
        <dbReference type="Proteomes" id="UP000076842"/>
    </source>
</evidence>
<dbReference type="InParanoid" id="A0A165D2V8"/>
<evidence type="ECO:0000256" key="1">
    <source>
        <dbReference type="SAM" id="MobiDB-lite"/>
    </source>
</evidence>
<feature type="region of interest" description="Disordered" evidence="1">
    <location>
        <begin position="1"/>
        <end position="20"/>
    </location>
</feature>
<feature type="region of interest" description="Disordered" evidence="1">
    <location>
        <begin position="120"/>
        <end position="158"/>
    </location>
</feature>
<proteinExistence type="predicted"/>
<accession>A0A165D2V8</accession>
<dbReference type="AlphaFoldDB" id="A0A165D2V8"/>
<organism evidence="2 3">
    <name type="scientific">Calocera cornea HHB12733</name>
    <dbReference type="NCBI Taxonomy" id="1353952"/>
    <lineage>
        <taxon>Eukaryota</taxon>
        <taxon>Fungi</taxon>
        <taxon>Dikarya</taxon>
        <taxon>Basidiomycota</taxon>
        <taxon>Agaricomycotina</taxon>
        <taxon>Dacrymycetes</taxon>
        <taxon>Dacrymycetales</taxon>
        <taxon>Dacrymycetaceae</taxon>
        <taxon>Calocera</taxon>
    </lineage>
</organism>
<protein>
    <submittedName>
        <fullName evidence="2">Uncharacterized protein</fullName>
    </submittedName>
</protein>
<gene>
    <name evidence="2" type="ORF">CALCODRAFT_109421</name>
</gene>
<sequence>MTALPEQGDAPSAPASCTRSPPELASLCNILQPYLSPCQQRSLLMPSSEDKPLRTVDPERLRRMREQTEGCVRLRPYPSILPFQAHNGPYLVLFWVSRKYRMTMEAFKRNTGQEHALAGTLGAGGAAGEGQVFGKPEQGEDKREEVKEAKEGKEEGTK</sequence>
<dbReference type="Proteomes" id="UP000076842">
    <property type="component" value="Unassembled WGS sequence"/>
</dbReference>
<keyword evidence="3" id="KW-1185">Reference proteome</keyword>
<evidence type="ECO:0000313" key="2">
    <source>
        <dbReference type="EMBL" id="KZT51956.1"/>
    </source>
</evidence>
<dbReference type="EMBL" id="KV424083">
    <property type="protein sequence ID" value="KZT51956.1"/>
    <property type="molecule type" value="Genomic_DNA"/>
</dbReference>
<name>A0A165D2V8_9BASI</name>
<reference evidence="2 3" key="1">
    <citation type="journal article" date="2016" name="Mol. Biol. Evol.">
        <title>Comparative Genomics of Early-Diverging Mushroom-Forming Fungi Provides Insights into the Origins of Lignocellulose Decay Capabilities.</title>
        <authorList>
            <person name="Nagy L.G."/>
            <person name="Riley R."/>
            <person name="Tritt A."/>
            <person name="Adam C."/>
            <person name="Daum C."/>
            <person name="Floudas D."/>
            <person name="Sun H."/>
            <person name="Yadav J.S."/>
            <person name="Pangilinan J."/>
            <person name="Larsson K.H."/>
            <person name="Matsuura K."/>
            <person name="Barry K."/>
            <person name="Labutti K."/>
            <person name="Kuo R."/>
            <person name="Ohm R.A."/>
            <person name="Bhattacharya S.S."/>
            <person name="Shirouzu T."/>
            <person name="Yoshinaga Y."/>
            <person name="Martin F.M."/>
            <person name="Grigoriev I.V."/>
            <person name="Hibbett D.S."/>
        </authorList>
    </citation>
    <scope>NUCLEOTIDE SEQUENCE [LARGE SCALE GENOMIC DNA]</scope>
    <source>
        <strain evidence="2 3">HHB12733</strain>
    </source>
</reference>
<feature type="compositionally biased region" description="Basic and acidic residues" evidence="1">
    <location>
        <begin position="137"/>
        <end position="158"/>
    </location>
</feature>
<dbReference type="OrthoDB" id="10627068at2759"/>